<gene>
    <name evidence="1" type="ORF">AB205_0069550</name>
</gene>
<dbReference type="EMBL" id="KV923273">
    <property type="protein sequence ID" value="PIN97409.1"/>
    <property type="molecule type" value="Genomic_DNA"/>
</dbReference>
<sequence>MQSGSKKMKVSIWSLSPRCFACCMIDTLFKIVIYCKYFRKLILMVRNVQQVHCGLLLESN</sequence>
<dbReference type="AlphaFoldDB" id="A0A2G9P2A6"/>
<dbReference type="Proteomes" id="UP000228934">
    <property type="component" value="Unassembled WGS sequence"/>
</dbReference>
<accession>A0A2G9P2A6</accession>
<name>A0A2G9P2A6_AQUCT</name>
<organism evidence="1 2">
    <name type="scientific">Aquarana catesbeiana</name>
    <name type="common">American bullfrog</name>
    <name type="synonym">Rana catesbeiana</name>
    <dbReference type="NCBI Taxonomy" id="8400"/>
    <lineage>
        <taxon>Eukaryota</taxon>
        <taxon>Metazoa</taxon>
        <taxon>Chordata</taxon>
        <taxon>Craniata</taxon>
        <taxon>Vertebrata</taxon>
        <taxon>Euteleostomi</taxon>
        <taxon>Amphibia</taxon>
        <taxon>Batrachia</taxon>
        <taxon>Anura</taxon>
        <taxon>Neobatrachia</taxon>
        <taxon>Ranoidea</taxon>
        <taxon>Ranidae</taxon>
        <taxon>Aquarana</taxon>
    </lineage>
</organism>
<reference evidence="2" key="1">
    <citation type="journal article" date="2017" name="Nat. Commun.">
        <title>The North American bullfrog draft genome provides insight into hormonal regulation of long noncoding RNA.</title>
        <authorList>
            <person name="Hammond S.A."/>
            <person name="Warren R.L."/>
            <person name="Vandervalk B.P."/>
            <person name="Kucuk E."/>
            <person name="Khan H."/>
            <person name="Gibb E.A."/>
            <person name="Pandoh P."/>
            <person name="Kirk H."/>
            <person name="Zhao Y."/>
            <person name="Jones M."/>
            <person name="Mungall A.J."/>
            <person name="Coope R."/>
            <person name="Pleasance S."/>
            <person name="Moore R.A."/>
            <person name="Holt R.A."/>
            <person name="Round J.M."/>
            <person name="Ohora S."/>
            <person name="Walle B.V."/>
            <person name="Veldhoen N."/>
            <person name="Helbing C.C."/>
            <person name="Birol I."/>
        </authorList>
    </citation>
    <scope>NUCLEOTIDE SEQUENCE [LARGE SCALE GENOMIC DNA]</scope>
</reference>
<keyword evidence="2" id="KW-1185">Reference proteome</keyword>
<evidence type="ECO:0000313" key="1">
    <source>
        <dbReference type="EMBL" id="PIN97409.1"/>
    </source>
</evidence>
<proteinExistence type="predicted"/>
<evidence type="ECO:0000313" key="2">
    <source>
        <dbReference type="Proteomes" id="UP000228934"/>
    </source>
</evidence>
<protein>
    <submittedName>
        <fullName evidence="1">Uncharacterized protein</fullName>
    </submittedName>
</protein>